<dbReference type="EMBL" id="JAAGNZ010000001">
    <property type="protein sequence ID" value="NEU67951.1"/>
    <property type="molecule type" value="Genomic_DNA"/>
</dbReference>
<organism evidence="1 2">
    <name type="scientific">Spirosoma agri</name>
    <dbReference type="NCBI Taxonomy" id="1987381"/>
    <lineage>
        <taxon>Bacteria</taxon>
        <taxon>Pseudomonadati</taxon>
        <taxon>Bacteroidota</taxon>
        <taxon>Cytophagia</taxon>
        <taxon>Cytophagales</taxon>
        <taxon>Cytophagaceae</taxon>
        <taxon>Spirosoma</taxon>
    </lineage>
</organism>
<evidence type="ECO:0000313" key="2">
    <source>
        <dbReference type="Proteomes" id="UP000477386"/>
    </source>
</evidence>
<name>A0A6M0IKP6_9BACT</name>
<proteinExistence type="predicted"/>
<dbReference type="RefSeq" id="WP_164038953.1">
    <property type="nucleotide sequence ID" value="NZ_JAAGNZ010000001.1"/>
</dbReference>
<comment type="caution">
    <text evidence="1">The sequence shown here is derived from an EMBL/GenBank/DDBJ whole genome shotgun (WGS) entry which is preliminary data.</text>
</comment>
<gene>
    <name evidence="1" type="ORF">GK091_13755</name>
</gene>
<accession>A0A6M0IKP6</accession>
<protein>
    <recommendedName>
        <fullName evidence="3">DUF881 domain-containing protein</fullName>
    </recommendedName>
</protein>
<reference evidence="1 2" key="1">
    <citation type="submission" date="2020-02" db="EMBL/GenBank/DDBJ databases">
        <title>Draft genome sequence of two Spirosoma agri KCTC 52727 and Spirosoma terrae KCTC 52035.</title>
        <authorList>
            <person name="Rojas J."/>
            <person name="Ambika Manirajan B."/>
            <person name="Ratering S."/>
            <person name="Suarez C."/>
            <person name="Schnell S."/>
        </authorList>
    </citation>
    <scope>NUCLEOTIDE SEQUENCE [LARGE SCALE GENOMIC DNA]</scope>
    <source>
        <strain evidence="1 2">KCTC 52727</strain>
    </source>
</reference>
<keyword evidence="2" id="KW-1185">Reference proteome</keyword>
<evidence type="ECO:0000313" key="1">
    <source>
        <dbReference type="EMBL" id="NEU67951.1"/>
    </source>
</evidence>
<sequence>MNAIFNVIVLVLTLASGAAGFYINRLLSKVSDQRSGLEKQLSEQKIAFLNSKAQESEVKIQQYVYESQQGQKQLTDKQIELAHAQEKQAQAETARLKLVEEIKAKQAPRILTEVQKSTLHDILTKAPKDRFLVRYEVSANEETINYANQIIEVMTTAGCNVINEGPVITLMSYKSGVTIMIRNRRYEPKHLAVILFAFDKAGIIYQLQDFENGKTSQPLNPANENVWIYVNSKPQ</sequence>
<dbReference type="AlphaFoldDB" id="A0A6M0IKP6"/>
<dbReference type="Proteomes" id="UP000477386">
    <property type="component" value="Unassembled WGS sequence"/>
</dbReference>
<evidence type="ECO:0008006" key="3">
    <source>
        <dbReference type="Google" id="ProtNLM"/>
    </source>
</evidence>